<evidence type="ECO:0000256" key="1">
    <source>
        <dbReference type="SAM" id="MobiDB-lite"/>
    </source>
</evidence>
<feature type="domain" description="C2" evidence="2">
    <location>
        <begin position="33"/>
        <end position="153"/>
    </location>
</feature>
<dbReference type="Pfam" id="PF00168">
    <property type="entry name" value="C2"/>
    <property type="match status" value="1"/>
</dbReference>
<dbReference type="AlphaFoldDB" id="A0A4S4F0X0"/>
<dbReference type="PANTHER" id="PTHR31208:SF2">
    <property type="entry name" value="DOMAIN-CONTAINING PROTEIN, PUTATIVE, EXPRESSED-RELATED"/>
    <property type="match status" value="1"/>
</dbReference>
<dbReference type="PANTHER" id="PTHR31208">
    <property type="entry name" value="EXPRESSED PROTEIN"/>
    <property type="match status" value="1"/>
</dbReference>
<reference evidence="3 4" key="1">
    <citation type="journal article" date="2018" name="Proc. Natl. Acad. Sci. U.S.A.">
        <title>Draft genome sequence of Camellia sinensis var. sinensis provides insights into the evolution of the tea genome and tea quality.</title>
        <authorList>
            <person name="Wei C."/>
            <person name="Yang H."/>
            <person name="Wang S."/>
            <person name="Zhao J."/>
            <person name="Liu C."/>
            <person name="Gao L."/>
            <person name="Xia E."/>
            <person name="Lu Y."/>
            <person name="Tai Y."/>
            <person name="She G."/>
            <person name="Sun J."/>
            <person name="Cao H."/>
            <person name="Tong W."/>
            <person name="Gao Q."/>
            <person name="Li Y."/>
            <person name="Deng W."/>
            <person name="Jiang X."/>
            <person name="Wang W."/>
            <person name="Chen Q."/>
            <person name="Zhang S."/>
            <person name="Li H."/>
            <person name="Wu J."/>
            <person name="Wang P."/>
            <person name="Li P."/>
            <person name="Shi C."/>
            <person name="Zheng F."/>
            <person name="Jian J."/>
            <person name="Huang B."/>
            <person name="Shan D."/>
            <person name="Shi M."/>
            <person name="Fang C."/>
            <person name="Yue Y."/>
            <person name="Li F."/>
            <person name="Li D."/>
            <person name="Wei S."/>
            <person name="Han B."/>
            <person name="Jiang C."/>
            <person name="Yin Y."/>
            <person name="Xia T."/>
            <person name="Zhang Z."/>
            <person name="Bennetzen J.L."/>
            <person name="Zhao S."/>
            <person name="Wan X."/>
        </authorList>
    </citation>
    <scope>NUCLEOTIDE SEQUENCE [LARGE SCALE GENOMIC DNA]</scope>
    <source>
        <strain evidence="4">cv. Shuchazao</strain>
        <tissue evidence="3">Leaf</tissue>
    </source>
</reference>
<sequence length="426" mass="46301">MLSNPTVIAESLKPKPNSIVQNPGDLSKEFGVHRKENVVGKQEDSVGILEVYIHQARDIHNICIYHKQDVYAKIYLTSDPETAVSTQIINGGGKNPIFNQSLRLSVRTIDSSLKCEIWMLSRVRNYLEDQLLGFALVPLSDVFTGNGKLAQEFSLSSSDLFHSPAGFVQLALTYTGASPEVVEISTPRSSTVLNLARQDSEVPISDPNDLDKIEFPDPKIVNENEMMVSEYFGVPCDNLESAGTEQLGTTDNGEHHSSQDGVEITEGFSMGGGLDNVEVSKVETPPRSVSTTASPSVSVPASSQSASDTSGASKPLNQDAVSALKEKIEDFGEAESGSSALSANKLSQPVINVKMEPENKVVQQEIVDMYMKSMQQFTESLAKMKLPLDIDNEPTDSGDTTSDEKVQAPKNNGRSPRVFYGSRAFF</sequence>
<dbReference type="InterPro" id="IPR035892">
    <property type="entry name" value="C2_domain_sf"/>
</dbReference>
<feature type="region of interest" description="Disordered" evidence="1">
    <location>
        <begin position="239"/>
        <end position="315"/>
    </location>
</feature>
<feature type="compositionally biased region" description="Low complexity" evidence="1">
    <location>
        <begin position="285"/>
        <end position="313"/>
    </location>
</feature>
<gene>
    <name evidence="3" type="ORF">TEA_025068</name>
</gene>
<keyword evidence="4" id="KW-1185">Reference proteome</keyword>
<proteinExistence type="predicted"/>
<organism evidence="3 4">
    <name type="scientific">Camellia sinensis var. sinensis</name>
    <name type="common">China tea</name>
    <dbReference type="NCBI Taxonomy" id="542762"/>
    <lineage>
        <taxon>Eukaryota</taxon>
        <taxon>Viridiplantae</taxon>
        <taxon>Streptophyta</taxon>
        <taxon>Embryophyta</taxon>
        <taxon>Tracheophyta</taxon>
        <taxon>Spermatophyta</taxon>
        <taxon>Magnoliopsida</taxon>
        <taxon>eudicotyledons</taxon>
        <taxon>Gunneridae</taxon>
        <taxon>Pentapetalae</taxon>
        <taxon>asterids</taxon>
        <taxon>Ericales</taxon>
        <taxon>Theaceae</taxon>
        <taxon>Camellia</taxon>
    </lineage>
</organism>
<feature type="region of interest" description="Disordered" evidence="1">
    <location>
        <begin position="389"/>
        <end position="426"/>
    </location>
</feature>
<comment type="caution">
    <text evidence="3">The sequence shown here is derived from an EMBL/GenBank/DDBJ whole genome shotgun (WGS) entry which is preliminary data.</text>
</comment>
<evidence type="ECO:0000259" key="2">
    <source>
        <dbReference type="PROSITE" id="PS50004"/>
    </source>
</evidence>
<evidence type="ECO:0000313" key="3">
    <source>
        <dbReference type="EMBL" id="THG22535.1"/>
    </source>
</evidence>
<dbReference type="SUPFAM" id="SSF49562">
    <property type="entry name" value="C2 domain (Calcium/lipid-binding domain, CaLB)"/>
    <property type="match status" value="1"/>
</dbReference>
<dbReference type="PROSITE" id="PS50004">
    <property type="entry name" value="C2"/>
    <property type="match status" value="1"/>
</dbReference>
<dbReference type="SMART" id="SM00239">
    <property type="entry name" value="C2"/>
    <property type="match status" value="1"/>
</dbReference>
<evidence type="ECO:0000313" key="4">
    <source>
        <dbReference type="Proteomes" id="UP000306102"/>
    </source>
</evidence>
<accession>A0A4S4F0X0</accession>
<dbReference type="Proteomes" id="UP000306102">
    <property type="component" value="Unassembled WGS sequence"/>
</dbReference>
<dbReference type="InterPro" id="IPR000008">
    <property type="entry name" value="C2_dom"/>
</dbReference>
<dbReference type="Gene3D" id="2.60.40.150">
    <property type="entry name" value="C2 domain"/>
    <property type="match status" value="1"/>
</dbReference>
<dbReference type="EMBL" id="SDRB02000820">
    <property type="protein sequence ID" value="THG22535.1"/>
    <property type="molecule type" value="Genomic_DNA"/>
</dbReference>
<name>A0A4S4F0X0_CAMSN</name>
<feature type="compositionally biased region" description="Polar residues" evidence="1">
    <location>
        <begin position="241"/>
        <end position="251"/>
    </location>
</feature>
<protein>
    <recommendedName>
        <fullName evidence="2">C2 domain-containing protein</fullName>
    </recommendedName>
</protein>